<gene>
    <name evidence="1" type="ORF">BO95DRAFT_517712</name>
</gene>
<dbReference type="EMBL" id="KZ825383">
    <property type="protein sequence ID" value="RAH41805.1"/>
    <property type="molecule type" value="Genomic_DNA"/>
</dbReference>
<evidence type="ECO:0000313" key="2">
    <source>
        <dbReference type="Proteomes" id="UP000249057"/>
    </source>
</evidence>
<evidence type="ECO:0000313" key="1">
    <source>
        <dbReference type="EMBL" id="RAH41805.1"/>
    </source>
</evidence>
<keyword evidence="2" id="KW-1185">Reference proteome</keyword>
<name>A0ACD1FXW7_9EURO</name>
<sequence length="685" mass="76339">MRKLAAGRSWWHPRALSILLEAGADTGLLHKDKTPYQIEFDEEENCARFLSLWYDEGLDVLLRLLDHGADPSVGNPPAIACAIQAGSVSAVKLLLKAGVDPNVVYTSKHEHRGERTETPLIEASGKSEELMAVLLAHGADSHQALEKGTSALHEICTRHGLVTPIIAAGHDLERRAAQGLHEDDREHTALALIRAGANIHVADNPGSTALHYAVLNNLREVVEELLARGASTVAHNTHGVSPLHVALAESIDRSVDEDAMPSLRFKWNLERLGAAGANATEPFPDGRTAPHLIAPVLMQCTAKDIEERAISTGSDEKDKDLYPACLALYQLFLDKGCSREARDNQGNTPIFAYVNQLRVYHMDEYTASPPEESELRRMFAEHDIHAVNGNGDTLLHVVARRKDDPIDVPYDDEGNLFALLVELGLDPTRENKDGVTAWDVAAAFTPLPLRASCRFSRSPFLYIPTLSRVCSQCVLRHSRYRVATLHDVSVCYGLPEDRWDLPVVSCVDLLEGQYSSDRLIDVTQAGRLFRQHWRRRFGSSSREIGSALQEWTYWLRLDTCHARLRSTVAFLCWDPHARIAEPGVYCYGCTRYWETFRDKIKRHPRKRPKYSYAWNAASPGSKGVDRAFRVPDLPRHFSTCPHVVRRLRRGEDHAALRFGESVGGIFRVDAAGERGAERAAQVGKK</sequence>
<accession>A0ACD1FXW7</accession>
<protein>
    <submittedName>
        <fullName evidence="1">Ankyrin</fullName>
    </submittedName>
</protein>
<reference evidence="1" key="1">
    <citation type="submission" date="2018-02" db="EMBL/GenBank/DDBJ databases">
        <title>The genomes of Aspergillus section Nigri reveals drivers in fungal speciation.</title>
        <authorList>
            <consortium name="DOE Joint Genome Institute"/>
            <person name="Vesth T.C."/>
            <person name="Nybo J."/>
            <person name="Theobald S."/>
            <person name="Brandl J."/>
            <person name="Frisvad J.C."/>
            <person name="Nielsen K.F."/>
            <person name="Lyhne E.K."/>
            <person name="Kogle M.E."/>
            <person name="Kuo A."/>
            <person name="Riley R."/>
            <person name="Clum A."/>
            <person name="Nolan M."/>
            <person name="Lipzen A."/>
            <person name="Salamov A."/>
            <person name="Henrissat B."/>
            <person name="Wiebenga A."/>
            <person name="De vries R.P."/>
            <person name="Grigoriev I.V."/>
            <person name="Mortensen U.H."/>
            <person name="Andersen M.R."/>
            <person name="Baker S.E."/>
        </authorList>
    </citation>
    <scope>NUCLEOTIDE SEQUENCE</scope>
    <source>
        <strain evidence="1">CBS 621.78</strain>
    </source>
</reference>
<proteinExistence type="predicted"/>
<dbReference type="Proteomes" id="UP000249057">
    <property type="component" value="Unassembled WGS sequence"/>
</dbReference>
<organism evidence="1 2">
    <name type="scientific">Aspergillus brunneoviolaceus CBS 621.78</name>
    <dbReference type="NCBI Taxonomy" id="1450534"/>
    <lineage>
        <taxon>Eukaryota</taxon>
        <taxon>Fungi</taxon>
        <taxon>Dikarya</taxon>
        <taxon>Ascomycota</taxon>
        <taxon>Pezizomycotina</taxon>
        <taxon>Eurotiomycetes</taxon>
        <taxon>Eurotiomycetidae</taxon>
        <taxon>Eurotiales</taxon>
        <taxon>Aspergillaceae</taxon>
        <taxon>Aspergillus</taxon>
        <taxon>Aspergillus subgen. Circumdati</taxon>
    </lineage>
</organism>